<evidence type="ECO:0008006" key="5">
    <source>
        <dbReference type="Google" id="ProtNLM"/>
    </source>
</evidence>
<dbReference type="Pfam" id="PF11241">
    <property type="entry name" value="DUF3043"/>
    <property type="match status" value="1"/>
</dbReference>
<feature type="compositionally biased region" description="Basic and acidic residues" evidence="1">
    <location>
        <begin position="1"/>
        <end position="10"/>
    </location>
</feature>
<keyword evidence="4" id="KW-1185">Reference proteome</keyword>
<name>A0A917LUN0_9MICC</name>
<accession>A0A917LUN0</accession>
<dbReference type="EMBL" id="BMEQ01000011">
    <property type="protein sequence ID" value="GGG59007.1"/>
    <property type="molecule type" value="Genomic_DNA"/>
</dbReference>
<feature type="compositionally biased region" description="Basic and acidic residues" evidence="1">
    <location>
        <begin position="87"/>
        <end position="96"/>
    </location>
</feature>
<sequence length="205" mass="22889">MFGRKKDADRSGSTSVTAEPPAPETGAPGAPRARQTPAKGRPTPSRKEQEAARRRPLVPEDRKAAKAQSREASREQRLRAQAGMAAGDERFLGPRDRGPQRRFARDWVDSRYSVGEYLMIVALLAIAVLLFPNQNVALYGVYVIWALMIVAVLDAFLMSGRMKKAVQAKYGTVEPGVRWYAAMRSFTLRRLRLPKPQVKRGQRPS</sequence>
<feature type="transmembrane region" description="Helical" evidence="2">
    <location>
        <begin position="137"/>
        <end position="157"/>
    </location>
</feature>
<keyword evidence="2" id="KW-1133">Transmembrane helix</keyword>
<reference evidence="3" key="1">
    <citation type="journal article" date="2014" name="Int. J. Syst. Evol. Microbiol.">
        <title>Complete genome sequence of Corynebacterium casei LMG S-19264T (=DSM 44701T), isolated from a smear-ripened cheese.</title>
        <authorList>
            <consortium name="US DOE Joint Genome Institute (JGI-PGF)"/>
            <person name="Walter F."/>
            <person name="Albersmeier A."/>
            <person name="Kalinowski J."/>
            <person name="Ruckert C."/>
        </authorList>
    </citation>
    <scope>NUCLEOTIDE SEQUENCE</scope>
    <source>
        <strain evidence="3">CGMCC 1.12187</strain>
    </source>
</reference>
<evidence type="ECO:0000313" key="3">
    <source>
        <dbReference type="EMBL" id="GGG59007.1"/>
    </source>
</evidence>
<proteinExistence type="predicted"/>
<keyword evidence="2" id="KW-0472">Membrane</keyword>
<evidence type="ECO:0000256" key="2">
    <source>
        <dbReference type="SAM" id="Phobius"/>
    </source>
</evidence>
<feature type="compositionally biased region" description="Basic and acidic residues" evidence="1">
    <location>
        <begin position="45"/>
        <end position="78"/>
    </location>
</feature>
<gene>
    <name evidence="3" type="ORF">GCM10011374_22320</name>
</gene>
<reference evidence="3" key="2">
    <citation type="submission" date="2020-09" db="EMBL/GenBank/DDBJ databases">
        <authorList>
            <person name="Sun Q."/>
            <person name="Zhou Y."/>
        </authorList>
    </citation>
    <scope>NUCLEOTIDE SEQUENCE</scope>
    <source>
        <strain evidence="3">CGMCC 1.12187</strain>
    </source>
</reference>
<dbReference type="AlphaFoldDB" id="A0A917LUN0"/>
<dbReference type="Proteomes" id="UP000638848">
    <property type="component" value="Unassembled WGS sequence"/>
</dbReference>
<feature type="compositionally biased region" description="Low complexity" evidence="1">
    <location>
        <begin position="24"/>
        <end position="34"/>
    </location>
</feature>
<protein>
    <recommendedName>
        <fullName evidence="5">DUF3043 domain-containing protein</fullName>
    </recommendedName>
</protein>
<dbReference type="RefSeq" id="WP_188537225.1">
    <property type="nucleotide sequence ID" value="NZ_BMEQ01000011.1"/>
</dbReference>
<dbReference type="InterPro" id="IPR021403">
    <property type="entry name" value="DUF3043"/>
</dbReference>
<comment type="caution">
    <text evidence="3">The sequence shown here is derived from an EMBL/GenBank/DDBJ whole genome shotgun (WGS) entry which is preliminary data.</text>
</comment>
<keyword evidence="2" id="KW-0812">Transmembrane</keyword>
<evidence type="ECO:0000313" key="4">
    <source>
        <dbReference type="Proteomes" id="UP000638848"/>
    </source>
</evidence>
<feature type="transmembrane region" description="Helical" evidence="2">
    <location>
        <begin position="112"/>
        <end position="131"/>
    </location>
</feature>
<feature type="region of interest" description="Disordered" evidence="1">
    <location>
        <begin position="1"/>
        <end position="96"/>
    </location>
</feature>
<organism evidence="3 4">
    <name type="scientific">Kocuria dechangensis</name>
    <dbReference type="NCBI Taxonomy" id="1176249"/>
    <lineage>
        <taxon>Bacteria</taxon>
        <taxon>Bacillati</taxon>
        <taxon>Actinomycetota</taxon>
        <taxon>Actinomycetes</taxon>
        <taxon>Micrococcales</taxon>
        <taxon>Micrococcaceae</taxon>
        <taxon>Kocuria</taxon>
    </lineage>
</organism>
<evidence type="ECO:0000256" key="1">
    <source>
        <dbReference type="SAM" id="MobiDB-lite"/>
    </source>
</evidence>